<dbReference type="RefSeq" id="WP_068139276.1">
    <property type="nucleotide sequence ID" value="NZ_CP042914.1"/>
</dbReference>
<dbReference type="Gene3D" id="3.90.180.10">
    <property type="entry name" value="Medium-chain alcohol dehydrogenases, catalytic domain"/>
    <property type="match status" value="1"/>
</dbReference>
<organism evidence="7 8">
    <name type="scientific">Roseimaritima ulvae</name>
    <dbReference type="NCBI Taxonomy" id="980254"/>
    <lineage>
        <taxon>Bacteria</taxon>
        <taxon>Pseudomonadati</taxon>
        <taxon>Planctomycetota</taxon>
        <taxon>Planctomycetia</taxon>
        <taxon>Pirellulales</taxon>
        <taxon>Pirellulaceae</taxon>
        <taxon>Roseimaritima</taxon>
    </lineage>
</organism>
<dbReference type="SUPFAM" id="SSF50129">
    <property type="entry name" value="GroES-like"/>
    <property type="match status" value="1"/>
</dbReference>
<evidence type="ECO:0000313" key="8">
    <source>
        <dbReference type="Proteomes" id="UP000325286"/>
    </source>
</evidence>
<dbReference type="InterPro" id="IPR036291">
    <property type="entry name" value="NAD(P)-bd_dom_sf"/>
</dbReference>
<evidence type="ECO:0000256" key="1">
    <source>
        <dbReference type="ARBA" id="ARBA00001947"/>
    </source>
</evidence>
<evidence type="ECO:0000256" key="2">
    <source>
        <dbReference type="ARBA" id="ARBA00022723"/>
    </source>
</evidence>
<dbReference type="SUPFAM" id="SSF51735">
    <property type="entry name" value="NAD(P)-binding Rossmann-fold domains"/>
    <property type="match status" value="1"/>
</dbReference>
<gene>
    <name evidence="7" type="primary">adh</name>
    <name evidence="7" type="ORF">UC8_32070</name>
</gene>
<dbReference type="Pfam" id="PF08240">
    <property type="entry name" value="ADH_N"/>
    <property type="match status" value="1"/>
</dbReference>
<dbReference type="InterPro" id="IPR020843">
    <property type="entry name" value="ER"/>
</dbReference>
<dbReference type="InterPro" id="IPR013154">
    <property type="entry name" value="ADH-like_N"/>
</dbReference>
<dbReference type="GO" id="GO:0008270">
    <property type="term" value="F:zinc ion binding"/>
    <property type="evidence" value="ECO:0007669"/>
    <property type="project" value="InterPro"/>
</dbReference>
<dbReference type="PROSITE" id="PS00059">
    <property type="entry name" value="ADH_ZINC"/>
    <property type="match status" value="1"/>
</dbReference>
<keyword evidence="8" id="KW-1185">Reference proteome</keyword>
<sequence length="347" mass="37213">MRGVCFQSVEHIAPQDLPDAVIEAPTDAIVQVDMAGLCGSDMHPFFGREIGLDVGTVMGHEFVGRVVETGSQVRSVSVGDRVCAPFTTSCGQCEFCRRGLTARCVDGQLFGWRQDGEGLHGGQAQWVRVPLAEGTLVPVPDGIADETALLVGDNFSTGMYCADLAEVQPGRVYAVVGCGTVGLLAIMAALLRGATQVFAYDPVGTRRQRAQAVGASVCDSLEAFEAAVRQASEGRGADGVMELVGKPDAQRLAYDIISPGGILATIGCHCTPNFSFSPAELYDKNLTYRSGRCPARAYMPRLMQRLQTEPIDLSWCVTHRFPLSDAITAYDTFAYQKDDCVKAVLVF</sequence>
<keyword evidence="3 5" id="KW-0862">Zinc</keyword>
<name>A0A5B9QQA5_9BACT</name>
<dbReference type="EMBL" id="CP042914">
    <property type="protein sequence ID" value="QEG41188.1"/>
    <property type="molecule type" value="Genomic_DNA"/>
</dbReference>
<dbReference type="EC" id="1.1.1.80" evidence="7"/>
<evidence type="ECO:0000256" key="5">
    <source>
        <dbReference type="RuleBase" id="RU361277"/>
    </source>
</evidence>
<dbReference type="Gene3D" id="3.40.50.720">
    <property type="entry name" value="NAD(P)-binding Rossmann-like Domain"/>
    <property type="match status" value="1"/>
</dbReference>
<dbReference type="Pfam" id="PF00107">
    <property type="entry name" value="ADH_zinc_N"/>
    <property type="match status" value="1"/>
</dbReference>
<dbReference type="Proteomes" id="UP000325286">
    <property type="component" value="Chromosome"/>
</dbReference>
<dbReference type="InterPro" id="IPR011032">
    <property type="entry name" value="GroES-like_sf"/>
</dbReference>
<comment type="cofactor">
    <cofactor evidence="1 5">
        <name>Zn(2+)</name>
        <dbReference type="ChEBI" id="CHEBI:29105"/>
    </cofactor>
</comment>
<dbReference type="SMART" id="SM00829">
    <property type="entry name" value="PKS_ER"/>
    <property type="match status" value="1"/>
</dbReference>
<accession>A0A5B9QQA5</accession>
<dbReference type="AlphaFoldDB" id="A0A5B9QQA5"/>
<keyword evidence="2 5" id="KW-0479">Metal-binding</keyword>
<dbReference type="InterPro" id="IPR013149">
    <property type="entry name" value="ADH-like_C"/>
</dbReference>
<dbReference type="GO" id="GO:0050009">
    <property type="term" value="F:isopropanol dehydrogenase (NADP+) activity"/>
    <property type="evidence" value="ECO:0007669"/>
    <property type="project" value="UniProtKB-EC"/>
</dbReference>
<dbReference type="PANTHER" id="PTHR42813">
    <property type="entry name" value="ZINC-TYPE ALCOHOL DEHYDROGENASE-LIKE"/>
    <property type="match status" value="1"/>
</dbReference>
<dbReference type="PANTHER" id="PTHR42813:SF2">
    <property type="entry name" value="DEHYDROGENASE, ZINC-CONTAINING, PUTATIVE (AFU_ORTHOLOGUE AFUA_2G02810)-RELATED"/>
    <property type="match status" value="1"/>
</dbReference>
<comment type="similarity">
    <text evidence="5">Belongs to the zinc-containing alcohol dehydrogenase family.</text>
</comment>
<protein>
    <submittedName>
        <fullName evidence="7">NADP-dependent isopropanol dehydrogenase</fullName>
        <ecNumber evidence="7">1.1.1.80</ecNumber>
    </submittedName>
</protein>
<evidence type="ECO:0000259" key="6">
    <source>
        <dbReference type="SMART" id="SM00829"/>
    </source>
</evidence>
<evidence type="ECO:0000313" key="7">
    <source>
        <dbReference type="EMBL" id="QEG41188.1"/>
    </source>
</evidence>
<evidence type="ECO:0000256" key="3">
    <source>
        <dbReference type="ARBA" id="ARBA00022833"/>
    </source>
</evidence>
<dbReference type="OrthoDB" id="239596at2"/>
<dbReference type="InterPro" id="IPR002328">
    <property type="entry name" value="ADH_Zn_CS"/>
</dbReference>
<evidence type="ECO:0000256" key="4">
    <source>
        <dbReference type="ARBA" id="ARBA00023002"/>
    </source>
</evidence>
<reference evidence="7 8" key="1">
    <citation type="submission" date="2019-08" db="EMBL/GenBank/DDBJ databases">
        <title>Deep-cultivation of Planctomycetes and their phenomic and genomic characterization uncovers novel biology.</title>
        <authorList>
            <person name="Wiegand S."/>
            <person name="Jogler M."/>
            <person name="Boedeker C."/>
            <person name="Pinto D."/>
            <person name="Vollmers J."/>
            <person name="Rivas-Marin E."/>
            <person name="Kohn T."/>
            <person name="Peeters S.H."/>
            <person name="Heuer A."/>
            <person name="Rast P."/>
            <person name="Oberbeckmann S."/>
            <person name="Bunk B."/>
            <person name="Jeske O."/>
            <person name="Meyerdierks A."/>
            <person name="Storesund J.E."/>
            <person name="Kallscheuer N."/>
            <person name="Luecker S."/>
            <person name="Lage O.M."/>
            <person name="Pohl T."/>
            <person name="Merkel B.J."/>
            <person name="Hornburger P."/>
            <person name="Mueller R.-W."/>
            <person name="Bruemmer F."/>
            <person name="Labrenz M."/>
            <person name="Spormann A.M."/>
            <person name="Op den Camp H."/>
            <person name="Overmann J."/>
            <person name="Amann R."/>
            <person name="Jetten M.S.M."/>
            <person name="Mascher T."/>
            <person name="Medema M.H."/>
            <person name="Devos D.P."/>
            <person name="Kaster A.-K."/>
            <person name="Ovreas L."/>
            <person name="Rohde M."/>
            <person name="Galperin M.Y."/>
            <person name="Jogler C."/>
        </authorList>
    </citation>
    <scope>NUCLEOTIDE SEQUENCE [LARGE SCALE GENOMIC DNA]</scope>
    <source>
        <strain evidence="7 8">UC8</strain>
    </source>
</reference>
<feature type="domain" description="Enoyl reductase (ER)" evidence="6">
    <location>
        <begin position="7"/>
        <end position="345"/>
    </location>
</feature>
<keyword evidence="4 7" id="KW-0560">Oxidoreductase</keyword>
<dbReference type="KEGG" id="rul:UC8_32070"/>
<proteinExistence type="inferred from homology"/>